<dbReference type="Pfam" id="PF21946">
    <property type="entry name" value="LppM"/>
    <property type="match status" value="1"/>
</dbReference>
<organism evidence="5 6">
    <name type="scientific">Brachybacterium kimchii</name>
    <dbReference type="NCBI Taxonomy" id="2942909"/>
    <lineage>
        <taxon>Bacteria</taxon>
        <taxon>Bacillati</taxon>
        <taxon>Actinomycetota</taxon>
        <taxon>Actinomycetes</taxon>
        <taxon>Micrococcales</taxon>
        <taxon>Dermabacteraceae</taxon>
        <taxon>Brachybacterium</taxon>
    </lineage>
</organism>
<keyword evidence="2" id="KW-0472">Membrane</keyword>
<keyword evidence="2" id="KW-0812">Transmembrane</keyword>
<feature type="compositionally biased region" description="Gly residues" evidence="1">
    <location>
        <begin position="257"/>
        <end position="270"/>
    </location>
</feature>
<keyword evidence="6" id="KW-1185">Reference proteome</keyword>
<evidence type="ECO:0000256" key="1">
    <source>
        <dbReference type="SAM" id="MobiDB-lite"/>
    </source>
</evidence>
<feature type="domain" description="LppM" evidence="4">
    <location>
        <begin position="27"/>
        <end position="169"/>
    </location>
</feature>
<protein>
    <recommendedName>
        <fullName evidence="4">LppM domain-containing protein</fullName>
    </recommendedName>
</protein>
<dbReference type="InterPro" id="IPR053807">
    <property type="entry name" value="LppM"/>
</dbReference>
<keyword evidence="2" id="KW-1133">Transmembrane helix</keyword>
<dbReference type="EMBL" id="CP097218">
    <property type="protein sequence ID" value="UQN29549.1"/>
    <property type="molecule type" value="Genomic_DNA"/>
</dbReference>
<dbReference type="PROSITE" id="PS51257">
    <property type="entry name" value="PROKAR_LIPOPROTEIN"/>
    <property type="match status" value="1"/>
</dbReference>
<feature type="region of interest" description="Disordered" evidence="1">
    <location>
        <begin position="220"/>
        <end position="350"/>
    </location>
</feature>
<keyword evidence="3" id="KW-0732">Signal</keyword>
<accession>A0ABY4N4Q8</accession>
<evidence type="ECO:0000256" key="2">
    <source>
        <dbReference type="SAM" id="Phobius"/>
    </source>
</evidence>
<feature type="compositionally biased region" description="Low complexity" evidence="1">
    <location>
        <begin position="324"/>
        <end position="343"/>
    </location>
</feature>
<dbReference type="Proteomes" id="UP001055868">
    <property type="component" value="Chromosome"/>
</dbReference>
<dbReference type="RefSeq" id="WP_249478744.1">
    <property type="nucleotide sequence ID" value="NZ_CP097218.1"/>
</dbReference>
<feature type="compositionally biased region" description="Gly residues" evidence="1">
    <location>
        <begin position="226"/>
        <end position="251"/>
    </location>
</feature>
<evidence type="ECO:0000256" key="3">
    <source>
        <dbReference type="SAM" id="SignalP"/>
    </source>
</evidence>
<feature type="transmembrane region" description="Helical" evidence="2">
    <location>
        <begin position="187"/>
        <end position="213"/>
    </location>
</feature>
<gene>
    <name evidence="5" type="ORF">M4486_18255</name>
</gene>
<name>A0ABY4N4Q8_9MICO</name>
<feature type="chain" id="PRO_5045661125" description="LppM domain-containing protein" evidence="3">
    <location>
        <begin position="23"/>
        <end position="350"/>
    </location>
</feature>
<feature type="compositionally biased region" description="Low complexity" evidence="1">
    <location>
        <begin position="284"/>
        <end position="314"/>
    </location>
</feature>
<evidence type="ECO:0000259" key="4">
    <source>
        <dbReference type="Pfam" id="PF21946"/>
    </source>
</evidence>
<evidence type="ECO:0000313" key="5">
    <source>
        <dbReference type="EMBL" id="UQN29549.1"/>
    </source>
</evidence>
<sequence length="350" mass="36518">MHSLSLRRRLAALLLLPLLLLAAGCARVTADFDITSADSYDLDFDMAVEKSYVQSEFNSADELCKGLEDEDSGEFGQAKWEPYTEDDMWGCKISGTVEKKDFGSGFTIDESDGELHLKTSPDSSFDPSSSGFSASDLDLTVTFSFPGKVIESNVGTVDGKTVTITDAGDMSKGVDITAKAGGIGAGLVILIVAVIVVLLIVLIIIALIVFFVVRSRRRNNAQDSAGPGGFGGPAGGNGGFGNGGDFGGNSGNAGNAGYPGGSGYPGGGQGQDPQQGGQGEQWNQPPGQQSQQGQQWSQAPGQQAPQSPQGQQPWNQPPAPQDPQDPQNPQGQQPGQGSDGEQPWSRPPQN</sequence>
<evidence type="ECO:0000313" key="6">
    <source>
        <dbReference type="Proteomes" id="UP001055868"/>
    </source>
</evidence>
<feature type="signal peptide" evidence="3">
    <location>
        <begin position="1"/>
        <end position="22"/>
    </location>
</feature>
<proteinExistence type="predicted"/>
<reference evidence="5" key="1">
    <citation type="submission" date="2022-05" db="EMBL/GenBank/DDBJ databases">
        <title>Genomic analysis of Brachybacterium sp. CBA3104.</title>
        <authorList>
            <person name="Roh S.W."/>
            <person name="Kim Y.B."/>
            <person name="Kim Y."/>
        </authorList>
    </citation>
    <scope>NUCLEOTIDE SEQUENCE</scope>
    <source>
        <strain evidence="5">CBA3104</strain>
    </source>
</reference>